<reference evidence="1 2" key="1">
    <citation type="journal article" date="2015" name="Microbiome">
        <title>Genomic resolution of linkages in carbon, nitrogen, and sulfur cycling among widespread estuary sediment bacteria.</title>
        <authorList>
            <person name="Baker B.J."/>
            <person name="Lazar C.S."/>
            <person name="Teske A.P."/>
            <person name="Dick G.J."/>
        </authorList>
    </citation>
    <scope>NUCLEOTIDE SEQUENCE [LARGE SCALE GENOMIC DNA]</scope>
    <source>
        <strain evidence="1">DG_56</strain>
    </source>
</reference>
<dbReference type="AlphaFoldDB" id="A0A0S7XIX7"/>
<dbReference type="Proteomes" id="UP000052020">
    <property type="component" value="Unassembled WGS sequence"/>
</dbReference>
<comment type="caution">
    <text evidence="1">The sequence shown here is derived from an EMBL/GenBank/DDBJ whole genome shotgun (WGS) entry which is preliminary data.</text>
</comment>
<proteinExistence type="predicted"/>
<evidence type="ECO:0000313" key="1">
    <source>
        <dbReference type="EMBL" id="KPJ62429.1"/>
    </source>
</evidence>
<organism evidence="1 2">
    <name type="scientific">candidate division KD3-62 bacterium DG_56</name>
    <dbReference type="NCBI Taxonomy" id="1704032"/>
    <lineage>
        <taxon>Bacteria</taxon>
        <taxon>candidate division KD3-62</taxon>
    </lineage>
</organism>
<protein>
    <submittedName>
        <fullName evidence="1">Uncharacterized protein</fullName>
    </submittedName>
</protein>
<evidence type="ECO:0000313" key="2">
    <source>
        <dbReference type="Proteomes" id="UP000052020"/>
    </source>
</evidence>
<dbReference type="EMBL" id="LIZY01000116">
    <property type="protein sequence ID" value="KPJ62429.1"/>
    <property type="molecule type" value="Genomic_DNA"/>
</dbReference>
<accession>A0A0S7XIX7</accession>
<name>A0A0S7XIX7_9BACT</name>
<gene>
    <name evidence="1" type="ORF">AMK68_04925</name>
</gene>
<sequence length="75" mass="8103">MTTLLRSARALGNHLQPIGVAPIAHLESGQPLRRGRAAGWSKLEHHAGESLVIAQAHIGERRRPVRSAWRGGVGE</sequence>